<gene>
    <name evidence="5" type="ORF">MSYG_0054</name>
</gene>
<feature type="domain" description="SH3" evidence="4">
    <location>
        <begin position="385"/>
        <end position="451"/>
    </location>
</feature>
<dbReference type="Gene3D" id="2.30.30.40">
    <property type="entry name" value="SH3 Domains"/>
    <property type="match status" value="1"/>
</dbReference>
<dbReference type="GO" id="GO:0051015">
    <property type="term" value="F:actin filament binding"/>
    <property type="evidence" value="ECO:0007669"/>
    <property type="project" value="TreeGrafter"/>
</dbReference>
<feature type="region of interest" description="Disordered" evidence="3">
    <location>
        <begin position="231"/>
        <end position="376"/>
    </location>
</feature>
<evidence type="ECO:0000259" key="4">
    <source>
        <dbReference type="PROSITE" id="PS50002"/>
    </source>
</evidence>
<dbReference type="Pfam" id="PF04366">
    <property type="entry name" value="Ysc84"/>
    <property type="match status" value="1"/>
</dbReference>
<keyword evidence="1 2" id="KW-0728">SH3 domain</keyword>
<dbReference type="InterPro" id="IPR036028">
    <property type="entry name" value="SH3-like_dom_sf"/>
</dbReference>
<dbReference type="OrthoDB" id="443981at2759"/>
<dbReference type="EMBL" id="LT671821">
    <property type="protein sequence ID" value="SHO75722.1"/>
    <property type="molecule type" value="Genomic_DNA"/>
</dbReference>
<dbReference type="InterPro" id="IPR001452">
    <property type="entry name" value="SH3_domain"/>
</dbReference>
<evidence type="ECO:0000313" key="5">
    <source>
        <dbReference type="EMBL" id="SHO75722.1"/>
    </source>
</evidence>
<evidence type="ECO:0000313" key="6">
    <source>
        <dbReference type="Proteomes" id="UP000186303"/>
    </source>
</evidence>
<reference evidence="6" key="1">
    <citation type="journal article" date="2017" name="Nucleic Acids Res.">
        <title>Proteogenomics produces comprehensive and highly accurate protein-coding gene annotation in a complete genome assembly of Malassezia sympodialis.</title>
        <authorList>
            <person name="Zhu Y."/>
            <person name="Engstroem P.G."/>
            <person name="Tellgren-Roth C."/>
            <person name="Baudo C.D."/>
            <person name="Kennell J.C."/>
            <person name="Sun S."/>
            <person name="Billmyre R.B."/>
            <person name="Schroeder M.S."/>
            <person name="Andersson A."/>
            <person name="Holm T."/>
            <person name="Sigurgeirsson B."/>
            <person name="Wu G."/>
            <person name="Sankaranarayanan S.R."/>
            <person name="Siddharthan R."/>
            <person name="Sanyal K."/>
            <person name="Lundeberg J."/>
            <person name="Nystedt B."/>
            <person name="Boekhout T."/>
            <person name="Dawson T.L. Jr."/>
            <person name="Heitman J."/>
            <person name="Scheynius A."/>
            <person name="Lehtioe J."/>
        </authorList>
    </citation>
    <scope>NUCLEOTIDE SEQUENCE [LARGE SCALE GENOMIC DNA]</scope>
    <source>
        <strain evidence="6">ATCC 42132</strain>
    </source>
</reference>
<dbReference type="PRINTS" id="PR00452">
    <property type="entry name" value="SH3DOMAIN"/>
</dbReference>
<dbReference type="PANTHER" id="PTHR15629">
    <property type="entry name" value="SH3YL1 PROTEIN"/>
    <property type="match status" value="1"/>
</dbReference>
<dbReference type="SMART" id="SM00326">
    <property type="entry name" value="SH3"/>
    <property type="match status" value="1"/>
</dbReference>
<dbReference type="GO" id="GO:0030479">
    <property type="term" value="C:actin cortical patch"/>
    <property type="evidence" value="ECO:0007669"/>
    <property type="project" value="TreeGrafter"/>
</dbReference>
<protein>
    <submittedName>
        <fullName evidence="5">Similar to S.cerevisiae protein YSC84 (Actin-binding protein)</fullName>
    </submittedName>
</protein>
<organism evidence="5 6">
    <name type="scientific">Malassezia sympodialis (strain ATCC 42132)</name>
    <name type="common">Atopic eczema-associated yeast</name>
    <dbReference type="NCBI Taxonomy" id="1230383"/>
    <lineage>
        <taxon>Eukaryota</taxon>
        <taxon>Fungi</taxon>
        <taxon>Dikarya</taxon>
        <taxon>Basidiomycota</taxon>
        <taxon>Ustilaginomycotina</taxon>
        <taxon>Malasseziomycetes</taxon>
        <taxon>Malasseziales</taxon>
        <taxon>Malasseziaceae</taxon>
        <taxon>Malassezia</taxon>
    </lineage>
</organism>
<feature type="compositionally biased region" description="Polar residues" evidence="3">
    <location>
        <begin position="266"/>
        <end position="286"/>
    </location>
</feature>
<feature type="compositionally biased region" description="Polar residues" evidence="3">
    <location>
        <begin position="326"/>
        <end position="348"/>
    </location>
</feature>
<sequence>MDGDCRRAKKILDHFCPPNQHHGLDGVIPPSVMKNAKGFAIFTVVRAGFLMSVRVGMGVVVARLPSGKWSAPAAIGVGGFGGGFNAGAEMVDFLIVLNTTAAVRTFMASGSLQLGGNLSLAVGPLGRTGEAGASINGDMQLAAMFTYCVSRGLYGGITIEGTLLGDRPDTNERTYGRSYTAAEILSGQVDVPKCAIPLVARLEEITSFEPFESSIYDGPREYLDPTMDYVRRPEQRRRPPPPGTKAEPLDSSLEDDHGPFSPPPYSSLQNSTNAPNMSSRLNSVGKGSSCAGEFDNEDPFSDSQGSQYDPNMLSYEPRSKLGSRRTMAQTSASTLPKLDQSQFHSSNAYGLDNSFDADFDAPLSEPTQPNASRPPATGLIDAGVLDGDLVVAIHDFMAQKPSDLSFQRGDIIRVVHRTNKSNDWWSGELVAQFSDGPSRIGQFPSNYTEPL</sequence>
<dbReference type="GO" id="GO:0035091">
    <property type="term" value="F:phosphatidylinositol binding"/>
    <property type="evidence" value="ECO:0007669"/>
    <property type="project" value="TreeGrafter"/>
</dbReference>
<keyword evidence="6" id="KW-1185">Reference proteome</keyword>
<evidence type="ECO:0000256" key="3">
    <source>
        <dbReference type="SAM" id="MobiDB-lite"/>
    </source>
</evidence>
<dbReference type="GO" id="GO:0051017">
    <property type="term" value="P:actin filament bundle assembly"/>
    <property type="evidence" value="ECO:0007669"/>
    <property type="project" value="TreeGrafter"/>
</dbReference>
<dbReference type="AlphaFoldDB" id="A0A1M7ZZV7"/>
<evidence type="ECO:0000256" key="2">
    <source>
        <dbReference type="PROSITE-ProRule" id="PRU00192"/>
    </source>
</evidence>
<dbReference type="InterPro" id="IPR007461">
    <property type="entry name" value="Ysc84_actin-binding"/>
</dbReference>
<dbReference type="STRING" id="1230383.A0A1M7ZZV7"/>
<accession>A0A1M7ZZV7</accession>
<dbReference type="VEuPathDB" id="FungiDB:MSYG_0054"/>
<dbReference type="Proteomes" id="UP000186303">
    <property type="component" value="Chromosome 1"/>
</dbReference>
<proteinExistence type="predicted"/>
<evidence type="ECO:0000256" key="1">
    <source>
        <dbReference type="ARBA" id="ARBA00022443"/>
    </source>
</evidence>
<dbReference type="Pfam" id="PF00018">
    <property type="entry name" value="SH3_1"/>
    <property type="match status" value="1"/>
</dbReference>
<dbReference type="PROSITE" id="PS50002">
    <property type="entry name" value="SH3"/>
    <property type="match status" value="1"/>
</dbReference>
<dbReference type="PANTHER" id="PTHR15629:SF2">
    <property type="entry name" value="SH3 DOMAIN-CONTAINING YSC84-LIKE PROTEIN 1"/>
    <property type="match status" value="1"/>
</dbReference>
<dbReference type="SUPFAM" id="SSF50044">
    <property type="entry name" value="SH3-domain"/>
    <property type="match status" value="1"/>
</dbReference>
<dbReference type="GO" id="GO:0051666">
    <property type="term" value="P:actin cortical patch localization"/>
    <property type="evidence" value="ECO:0007669"/>
    <property type="project" value="TreeGrafter"/>
</dbReference>
<dbReference type="OMA" id="PIMDEPR"/>
<dbReference type="InterPro" id="IPR051702">
    <property type="entry name" value="SH3_domain_YSC84-like"/>
</dbReference>
<name>A0A1M7ZZV7_MALS4</name>